<dbReference type="RefSeq" id="WP_091039297.1">
    <property type="nucleotide sequence ID" value="NZ_FNAD01000014.1"/>
</dbReference>
<evidence type="ECO:0000256" key="2">
    <source>
        <dbReference type="ARBA" id="ARBA00022692"/>
    </source>
</evidence>
<dbReference type="InterPro" id="IPR035906">
    <property type="entry name" value="MetI-like_sf"/>
</dbReference>
<keyword evidence="4 5" id="KW-0472">Membrane</keyword>
<accession>A0A1G7AMD0</accession>
<evidence type="ECO:0000313" key="8">
    <source>
        <dbReference type="Proteomes" id="UP000198949"/>
    </source>
</evidence>
<evidence type="ECO:0000256" key="1">
    <source>
        <dbReference type="ARBA" id="ARBA00004141"/>
    </source>
</evidence>
<dbReference type="AlphaFoldDB" id="A0A1G7AMD0"/>
<dbReference type="OrthoDB" id="9778910at2"/>
<evidence type="ECO:0000259" key="6">
    <source>
        <dbReference type="PROSITE" id="PS50928"/>
    </source>
</evidence>
<feature type="domain" description="ABC transmembrane type-1" evidence="6">
    <location>
        <begin position="102"/>
        <end position="311"/>
    </location>
</feature>
<feature type="transmembrane region" description="Helical" evidence="5">
    <location>
        <begin position="9"/>
        <end position="30"/>
    </location>
</feature>
<protein>
    <submittedName>
        <fullName evidence="7">Peptide/nickel transport system permease protein</fullName>
    </submittedName>
</protein>
<evidence type="ECO:0000256" key="3">
    <source>
        <dbReference type="ARBA" id="ARBA00022989"/>
    </source>
</evidence>
<evidence type="ECO:0000256" key="5">
    <source>
        <dbReference type="RuleBase" id="RU363032"/>
    </source>
</evidence>
<keyword evidence="8" id="KW-1185">Reference proteome</keyword>
<keyword evidence="3 5" id="KW-1133">Transmembrane helix</keyword>
<feature type="transmembrane region" description="Helical" evidence="5">
    <location>
        <begin position="246"/>
        <end position="272"/>
    </location>
</feature>
<feature type="transmembrane region" description="Helical" evidence="5">
    <location>
        <begin position="193"/>
        <end position="211"/>
    </location>
</feature>
<sequence length="331" mass="36354">MGRYFRRKLLIYGLTFFIAVSINFAVPRLMPGDPVARMLTRNSVSNLESSEAMRGYFNDIFGLDVPLWKQYLNYWVALFQGDLGVSVFAFPAPVSSVVADALPYTLALLLPSILLSWIVGNAMGAMAARNKFLDNGALPIGYVLTAVPYMWLAILLAWVGGIILGWFPVAGGYSFALTPAFTWTFIVDLVHHWVLPFLSLFLVALGGWAIGMRNLVIYELESDYANYLQALGAPNRLVRRYAFRNAVLPQVTGLALQLGVVVGGALVTEVVFAYPGLGSLLLNAVSNQDFFLLQGILLFIVIGVLVFNFLADIVYVLIDPRTRLGLEGGQS</sequence>
<feature type="transmembrane region" description="Helical" evidence="5">
    <location>
        <begin position="292"/>
        <end position="318"/>
    </location>
</feature>
<dbReference type="InterPro" id="IPR000515">
    <property type="entry name" value="MetI-like"/>
</dbReference>
<reference evidence="8" key="1">
    <citation type="submission" date="2016-10" db="EMBL/GenBank/DDBJ databases">
        <authorList>
            <person name="Varghese N."/>
            <person name="Submissions S."/>
        </authorList>
    </citation>
    <scope>NUCLEOTIDE SEQUENCE [LARGE SCALE GENOMIC DNA]</scope>
    <source>
        <strain evidence="8">CGMCC 4.3516</strain>
    </source>
</reference>
<dbReference type="Gene3D" id="1.10.3720.10">
    <property type="entry name" value="MetI-like"/>
    <property type="match status" value="1"/>
</dbReference>
<dbReference type="PROSITE" id="PS50928">
    <property type="entry name" value="ABC_TM1"/>
    <property type="match status" value="1"/>
</dbReference>
<dbReference type="SUPFAM" id="SSF161098">
    <property type="entry name" value="MetI-like"/>
    <property type="match status" value="1"/>
</dbReference>
<organism evidence="7 8">
    <name type="scientific">Glycomyces harbinensis</name>
    <dbReference type="NCBI Taxonomy" id="58114"/>
    <lineage>
        <taxon>Bacteria</taxon>
        <taxon>Bacillati</taxon>
        <taxon>Actinomycetota</taxon>
        <taxon>Actinomycetes</taxon>
        <taxon>Glycomycetales</taxon>
        <taxon>Glycomycetaceae</taxon>
        <taxon>Glycomyces</taxon>
    </lineage>
</organism>
<dbReference type="PANTHER" id="PTHR43376">
    <property type="entry name" value="OLIGOPEPTIDE TRANSPORT SYSTEM PERMEASE PROTEIN"/>
    <property type="match status" value="1"/>
</dbReference>
<evidence type="ECO:0000313" key="7">
    <source>
        <dbReference type="EMBL" id="SDE15961.1"/>
    </source>
</evidence>
<keyword evidence="5" id="KW-0813">Transport</keyword>
<dbReference type="Proteomes" id="UP000198949">
    <property type="component" value="Unassembled WGS sequence"/>
</dbReference>
<feature type="transmembrane region" description="Helical" evidence="5">
    <location>
        <begin position="166"/>
        <end position="187"/>
    </location>
</feature>
<comment type="similarity">
    <text evidence="5">Belongs to the binding-protein-dependent transport system permease family.</text>
</comment>
<name>A0A1G7AMD0_9ACTN</name>
<dbReference type="GO" id="GO:0055085">
    <property type="term" value="P:transmembrane transport"/>
    <property type="evidence" value="ECO:0007669"/>
    <property type="project" value="InterPro"/>
</dbReference>
<feature type="transmembrane region" description="Helical" evidence="5">
    <location>
        <begin position="71"/>
        <end position="90"/>
    </location>
</feature>
<dbReference type="EMBL" id="FNAD01000014">
    <property type="protein sequence ID" value="SDE15961.1"/>
    <property type="molecule type" value="Genomic_DNA"/>
</dbReference>
<proteinExistence type="inferred from homology"/>
<dbReference type="Pfam" id="PF00528">
    <property type="entry name" value="BPD_transp_1"/>
    <property type="match status" value="1"/>
</dbReference>
<dbReference type="GO" id="GO:0005886">
    <property type="term" value="C:plasma membrane"/>
    <property type="evidence" value="ECO:0007669"/>
    <property type="project" value="UniProtKB-SubCell"/>
</dbReference>
<feature type="transmembrane region" description="Helical" evidence="5">
    <location>
        <begin position="102"/>
        <end position="120"/>
    </location>
</feature>
<gene>
    <name evidence="7" type="ORF">SAMN05216270_11435</name>
</gene>
<dbReference type="CDD" id="cd06261">
    <property type="entry name" value="TM_PBP2"/>
    <property type="match status" value="1"/>
</dbReference>
<dbReference type="PANTHER" id="PTHR43376:SF1">
    <property type="entry name" value="OLIGOPEPTIDE TRANSPORT SYSTEM PERMEASE PROTEIN"/>
    <property type="match status" value="1"/>
</dbReference>
<dbReference type="STRING" id="58114.SAMN05216270_11435"/>
<evidence type="ECO:0000256" key="4">
    <source>
        <dbReference type="ARBA" id="ARBA00023136"/>
    </source>
</evidence>
<feature type="transmembrane region" description="Helical" evidence="5">
    <location>
        <begin position="140"/>
        <end position="159"/>
    </location>
</feature>
<keyword evidence="2 5" id="KW-0812">Transmembrane</keyword>
<comment type="subcellular location">
    <subcellularLocation>
        <location evidence="5">Cell membrane</location>
        <topology evidence="5">Multi-pass membrane protein</topology>
    </subcellularLocation>
    <subcellularLocation>
        <location evidence="1">Membrane</location>
        <topology evidence="1">Multi-pass membrane protein</topology>
    </subcellularLocation>
</comment>